<dbReference type="AlphaFoldDB" id="A0A6M3K1G5"/>
<protein>
    <submittedName>
        <fullName evidence="1">Uncharacterized protein</fullName>
    </submittedName>
</protein>
<sequence>MKLTREEYLKKCMELLDFFGIDYSKDVINLTDGGNSCIANPSSEFYELFGGHSINSIAEFVAKELGKETIWLEY</sequence>
<accession>A0A6M3K1G5</accession>
<organism evidence="1">
    <name type="scientific">viral metagenome</name>
    <dbReference type="NCBI Taxonomy" id="1070528"/>
    <lineage>
        <taxon>unclassified sequences</taxon>
        <taxon>metagenomes</taxon>
        <taxon>organismal metagenomes</taxon>
    </lineage>
</organism>
<reference evidence="1" key="1">
    <citation type="submission" date="2020-03" db="EMBL/GenBank/DDBJ databases">
        <title>The deep terrestrial virosphere.</title>
        <authorList>
            <person name="Holmfeldt K."/>
            <person name="Nilsson E."/>
            <person name="Simone D."/>
            <person name="Lopez-Fernandez M."/>
            <person name="Wu X."/>
            <person name="de Brujin I."/>
            <person name="Lundin D."/>
            <person name="Andersson A."/>
            <person name="Bertilsson S."/>
            <person name="Dopson M."/>
        </authorList>
    </citation>
    <scope>NUCLEOTIDE SEQUENCE</scope>
    <source>
        <strain evidence="1">MM415A01778</strain>
    </source>
</reference>
<name>A0A6M3K1G5_9ZZZZ</name>
<dbReference type="EMBL" id="MT142165">
    <property type="protein sequence ID" value="QJA75461.1"/>
    <property type="molecule type" value="Genomic_DNA"/>
</dbReference>
<gene>
    <name evidence="1" type="ORF">MM415A01778_0014</name>
</gene>
<proteinExistence type="predicted"/>
<evidence type="ECO:0000313" key="1">
    <source>
        <dbReference type="EMBL" id="QJA75461.1"/>
    </source>
</evidence>